<dbReference type="InterPro" id="IPR036322">
    <property type="entry name" value="WD40_repeat_dom_sf"/>
</dbReference>
<dbReference type="Proteomes" id="UP000199503">
    <property type="component" value="Unassembled WGS sequence"/>
</dbReference>
<dbReference type="Gene3D" id="2.130.10.10">
    <property type="entry name" value="YVTN repeat-like/Quinoprotein amine dehydrogenase"/>
    <property type="match status" value="4"/>
</dbReference>
<evidence type="ECO:0000313" key="5">
    <source>
        <dbReference type="EMBL" id="SER40018.1"/>
    </source>
</evidence>
<evidence type="ECO:0000256" key="2">
    <source>
        <dbReference type="ARBA" id="ARBA00022737"/>
    </source>
</evidence>
<dbReference type="Gene3D" id="3.40.50.300">
    <property type="entry name" value="P-loop containing nucleotide triphosphate hydrolases"/>
    <property type="match status" value="1"/>
</dbReference>
<protein>
    <submittedName>
        <fullName evidence="5">WD40 repeat</fullName>
    </submittedName>
</protein>
<dbReference type="OrthoDB" id="134501at2"/>
<dbReference type="PANTHER" id="PTHR22847">
    <property type="entry name" value="WD40 REPEAT PROTEIN"/>
    <property type="match status" value="1"/>
</dbReference>
<evidence type="ECO:0000313" key="6">
    <source>
        <dbReference type="Proteomes" id="UP000199503"/>
    </source>
</evidence>
<feature type="repeat" description="WD" evidence="3">
    <location>
        <begin position="1090"/>
        <end position="1130"/>
    </location>
</feature>
<dbReference type="SMART" id="SM00320">
    <property type="entry name" value="WD40"/>
    <property type="match status" value="12"/>
</dbReference>
<sequence>MGRRERPIDPEEGPVQRFAWELRQLREKAGSPNYRTLAQRAHYSATALSQAAAGEQLPSLPVALAYVQACEGDVAQWEQRWRQAAKGEADPTPYLGLTAFGIGDADRFFGRDELAADLTDRVRRQRVVGVFGPSGSGKSSLVHAGVLPALTDWTVVTATPTTWRGDRADLVVVDQFEELFTHFDSTVDREAFVASLLEGDQRVLLAVRADFLGHCAALPALVEALRDAQVLVGPMTDDELRAAVEMPAARAGLKVQPDVLAAVLADVRGQSGALPLLSHALLETWRRRERGRLTLDGYRASGGVTGAVAATAESTYAELSSRGRAVARAVLLRLVQTHDDVNDLRRRAPLDEVMAAGRPSDTAHVVNVLANARLIVVADGVVELAHEALVRAWPRLRQWIDDDRVSLRLHRDFTTAAAAWHSAGRDPGELYRGARLAAMRELAGRFEWTVSSNELEREFLQAAVDEEYASREAADRQSRRLRTLVKSLAVLTVACLVVMSVAVVQGNAARREQRVAESRQLAVQAQELSASWPDAAAQLAVDAYRTSATAEARGALLSTAAYKPARTVLKDHRGPVRAVAFSADSSLFATAGEDHSVLLRSPSSAASPVTLSQHNGTVRALAFMPGGSVLVSAGDDRRIILWDTGTHLPLRTISLDAGIRVLVLSADGSTAAVATADGLISLWRTDDWTRTNTVLHELGEVHSLSLNGSVLAAGGQKGTLVVENGVARTFTDHVAAVRTVALSPDGRVLASGGDDYQVVLRVLATGKTSGLRRHVGAVHSVQFDASGTKLVSTSDDGSIRWWTVPDGGWLTGLITRTHPFYVAALSPDGTWFAAGGDESVSLWNLPLPPLTGHTSPPDGIALSPDGATLATGGRDRMVLLWNREGRQVGRIDVPAHVTALAFRTADELVVADVRGVLSSWRTDGQLLHTWQEHRGAIKGLVVSGDRAVTGGADAAVVVQDLNSAEPGRSLPTGHAGPVNTVALLGDLVVSGGADGRVLRWTGDQATVIRESGPAVKSIAAVPGSDLLVVGDAGGEVALWGLDGSARTLVTGRGAVGAVAASRDGKTVAAAANDSLITLWQVTDGAQVATLTGHTGPVNAVLFDADDDLTSSGPDPRVIRWDLDPDQVIGRLSARQVR</sequence>
<reference evidence="6" key="1">
    <citation type="submission" date="2016-10" db="EMBL/GenBank/DDBJ databases">
        <authorList>
            <person name="Varghese N."/>
            <person name="Submissions S."/>
        </authorList>
    </citation>
    <scope>NUCLEOTIDE SEQUENCE [LARGE SCALE GENOMIC DNA]</scope>
    <source>
        <strain evidence="6">DSM 44437</strain>
    </source>
</reference>
<dbReference type="PROSITE" id="PS50082">
    <property type="entry name" value="WD_REPEATS_2"/>
    <property type="match status" value="8"/>
</dbReference>
<dbReference type="STRING" id="65499.SAMN04488000_108360"/>
<proteinExistence type="predicted"/>
<accession>A0A1H9NVT4</accession>
<organism evidence="5 6">
    <name type="scientific">Lentzea albida</name>
    <dbReference type="NCBI Taxonomy" id="65499"/>
    <lineage>
        <taxon>Bacteria</taxon>
        <taxon>Bacillati</taxon>
        <taxon>Actinomycetota</taxon>
        <taxon>Actinomycetes</taxon>
        <taxon>Pseudonocardiales</taxon>
        <taxon>Pseudonocardiaceae</taxon>
        <taxon>Lentzea</taxon>
    </lineage>
</organism>
<dbReference type="SUPFAM" id="SSF52540">
    <property type="entry name" value="P-loop containing nucleoside triphosphate hydrolases"/>
    <property type="match status" value="1"/>
</dbReference>
<gene>
    <name evidence="5" type="ORF">SAMN04488000_108360</name>
</gene>
<dbReference type="InterPro" id="IPR001680">
    <property type="entry name" value="WD40_rpt"/>
</dbReference>
<dbReference type="InterPro" id="IPR027417">
    <property type="entry name" value="P-loop_NTPase"/>
</dbReference>
<feature type="domain" description="HTH cro/C1-type" evidence="4">
    <location>
        <begin position="21"/>
        <end position="77"/>
    </location>
</feature>
<dbReference type="InterPro" id="IPR015943">
    <property type="entry name" value="WD40/YVTN_repeat-like_dom_sf"/>
</dbReference>
<dbReference type="PANTHER" id="PTHR22847:SF637">
    <property type="entry name" value="WD REPEAT DOMAIN 5B"/>
    <property type="match status" value="1"/>
</dbReference>
<keyword evidence="2" id="KW-0677">Repeat</keyword>
<dbReference type="Pfam" id="PF00400">
    <property type="entry name" value="WD40"/>
    <property type="match status" value="7"/>
</dbReference>
<evidence type="ECO:0000259" key="4">
    <source>
        <dbReference type="SMART" id="SM00530"/>
    </source>
</evidence>
<dbReference type="Pfam" id="PF20703">
    <property type="entry name" value="nSTAND1"/>
    <property type="match status" value="2"/>
</dbReference>
<dbReference type="CDD" id="cd00200">
    <property type="entry name" value="WD40"/>
    <property type="match status" value="1"/>
</dbReference>
<dbReference type="AlphaFoldDB" id="A0A1H9NVT4"/>
<dbReference type="RefSeq" id="WP_089918946.1">
    <property type="nucleotide sequence ID" value="NZ_FOFV01000008.1"/>
</dbReference>
<dbReference type="EMBL" id="FOFV01000008">
    <property type="protein sequence ID" value="SER40018.1"/>
    <property type="molecule type" value="Genomic_DNA"/>
</dbReference>
<feature type="repeat" description="WD" evidence="3">
    <location>
        <begin position="569"/>
        <end position="599"/>
    </location>
</feature>
<feature type="repeat" description="WD" evidence="3">
    <location>
        <begin position="1048"/>
        <end position="1089"/>
    </location>
</feature>
<keyword evidence="1 3" id="KW-0853">WD repeat</keyword>
<dbReference type="InterPro" id="IPR049052">
    <property type="entry name" value="nSTAND1"/>
</dbReference>
<evidence type="ECO:0000256" key="1">
    <source>
        <dbReference type="ARBA" id="ARBA00022574"/>
    </source>
</evidence>
<keyword evidence="6" id="KW-1185">Reference proteome</keyword>
<name>A0A1H9NVT4_9PSEU</name>
<feature type="repeat" description="WD" evidence="3">
    <location>
        <begin position="730"/>
        <end position="760"/>
    </location>
</feature>
<dbReference type="InterPro" id="IPR001387">
    <property type="entry name" value="Cro/C1-type_HTH"/>
</dbReference>
<evidence type="ECO:0000256" key="3">
    <source>
        <dbReference type="PROSITE-ProRule" id="PRU00221"/>
    </source>
</evidence>
<dbReference type="SMART" id="SM00530">
    <property type="entry name" value="HTH_XRE"/>
    <property type="match status" value="1"/>
</dbReference>
<dbReference type="PROSITE" id="PS50294">
    <property type="entry name" value="WD_REPEATS_REGION"/>
    <property type="match status" value="3"/>
</dbReference>
<feature type="repeat" description="WD" evidence="3">
    <location>
        <begin position="850"/>
        <end position="882"/>
    </location>
</feature>
<feature type="repeat" description="WD" evidence="3">
    <location>
        <begin position="611"/>
        <end position="652"/>
    </location>
</feature>
<feature type="repeat" description="WD" evidence="3">
    <location>
        <begin position="771"/>
        <end position="804"/>
    </location>
</feature>
<dbReference type="SUPFAM" id="SSF50978">
    <property type="entry name" value="WD40 repeat-like"/>
    <property type="match status" value="2"/>
</dbReference>
<feature type="repeat" description="WD" evidence="3">
    <location>
        <begin position="971"/>
        <end position="1010"/>
    </location>
</feature>